<sequence length="140" mass="15662">SSSPPQRPQKPQNETLPEFDRDKINLDIPDTLVSPAFDSVNGISTIIGRVIQNTAERFARLVEAFKPILGRKFGLTVTSRKRESDLTTPSSQVLQDDVYTPDSPLLITNEQIPEFVPLPDNSFPQDHDQQNPIPDFVPLP</sequence>
<feature type="non-terminal residue" evidence="2">
    <location>
        <position position="1"/>
    </location>
</feature>
<feature type="non-terminal residue" evidence="2">
    <location>
        <position position="140"/>
    </location>
</feature>
<feature type="region of interest" description="Disordered" evidence="1">
    <location>
        <begin position="1"/>
        <end position="21"/>
    </location>
</feature>
<gene>
    <name evidence="2" type="ORF">g.45601</name>
</gene>
<accession>A0A1B6DCH1</accession>
<organism evidence="2">
    <name type="scientific">Clastoptera arizonana</name>
    <name type="common">Arizona spittle bug</name>
    <dbReference type="NCBI Taxonomy" id="38151"/>
    <lineage>
        <taxon>Eukaryota</taxon>
        <taxon>Metazoa</taxon>
        <taxon>Ecdysozoa</taxon>
        <taxon>Arthropoda</taxon>
        <taxon>Hexapoda</taxon>
        <taxon>Insecta</taxon>
        <taxon>Pterygota</taxon>
        <taxon>Neoptera</taxon>
        <taxon>Paraneoptera</taxon>
        <taxon>Hemiptera</taxon>
        <taxon>Auchenorrhyncha</taxon>
        <taxon>Cercopoidea</taxon>
        <taxon>Clastopteridae</taxon>
        <taxon>Clastoptera</taxon>
    </lineage>
</organism>
<name>A0A1B6DCH1_9HEMI</name>
<feature type="region of interest" description="Disordered" evidence="1">
    <location>
        <begin position="79"/>
        <end position="98"/>
    </location>
</feature>
<dbReference type="EMBL" id="GEDC01013942">
    <property type="protein sequence ID" value="JAS23356.1"/>
    <property type="molecule type" value="Transcribed_RNA"/>
</dbReference>
<protein>
    <submittedName>
        <fullName evidence="2">Uncharacterized protein</fullName>
    </submittedName>
</protein>
<dbReference type="AlphaFoldDB" id="A0A1B6DCH1"/>
<evidence type="ECO:0000313" key="2">
    <source>
        <dbReference type="EMBL" id="JAS23356.1"/>
    </source>
</evidence>
<evidence type="ECO:0000256" key="1">
    <source>
        <dbReference type="SAM" id="MobiDB-lite"/>
    </source>
</evidence>
<feature type="region of interest" description="Disordered" evidence="1">
    <location>
        <begin position="116"/>
        <end position="140"/>
    </location>
</feature>
<proteinExistence type="predicted"/>
<reference evidence="2" key="1">
    <citation type="submission" date="2015-12" db="EMBL/GenBank/DDBJ databases">
        <title>De novo transcriptome assembly of four potential Pierce s Disease insect vectors from Arizona vineyards.</title>
        <authorList>
            <person name="Tassone E.E."/>
        </authorList>
    </citation>
    <scope>NUCLEOTIDE SEQUENCE</scope>
</reference>